<accession>A0A8E3S849</accession>
<keyword evidence="2" id="KW-1185">Reference proteome</keyword>
<dbReference type="Proteomes" id="UP000955338">
    <property type="component" value="Chromosome"/>
</dbReference>
<dbReference type="GO" id="GO:0005886">
    <property type="term" value="C:plasma membrane"/>
    <property type="evidence" value="ECO:0007669"/>
    <property type="project" value="TreeGrafter"/>
</dbReference>
<evidence type="ECO:0000313" key="1">
    <source>
        <dbReference type="EMBL" id="QDJ14102.1"/>
    </source>
</evidence>
<reference evidence="1" key="1">
    <citation type="submission" date="2017-06" db="EMBL/GenBank/DDBJ databases">
        <title>Genome sequencing of pathogenic and non-pathogenic strains within Bisgaard taxon 40.</title>
        <authorList>
            <person name="Ladner J.T."/>
            <person name="Lovett S.P."/>
            <person name="Koroleva G."/>
            <person name="Lorch J.M."/>
        </authorList>
    </citation>
    <scope>NUCLEOTIDE SEQUENCE</scope>
    <source>
        <strain evidence="1">27576-1-I1</strain>
    </source>
</reference>
<organism evidence="1 2">
    <name type="scientific">Mergibacter septicus</name>
    <dbReference type="NCBI Taxonomy" id="221402"/>
    <lineage>
        <taxon>Bacteria</taxon>
        <taxon>Pseudomonadati</taxon>
        <taxon>Pseudomonadota</taxon>
        <taxon>Gammaproteobacteria</taxon>
        <taxon>Pasteurellales</taxon>
        <taxon>Pasteurellaceae</taxon>
        <taxon>Mergibacter</taxon>
    </lineage>
</organism>
<dbReference type="GO" id="GO:0017004">
    <property type="term" value="P:cytochrome complex assembly"/>
    <property type="evidence" value="ECO:0007669"/>
    <property type="project" value="InterPro"/>
</dbReference>
<dbReference type="InterPro" id="IPR002541">
    <property type="entry name" value="Cyt_c_assembly"/>
</dbReference>
<dbReference type="Pfam" id="PF01578">
    <property type="entry name" value="Cytochrom_C_asm"/>
    <property type="match status" value="1"/>
</dbReference>
<dbReference type="EMBL" id="CP022011">
    <property type="protein sequence ID" value="QDJ14102.1"/>
    <property type="molecule type" value="Genomic_DNA"/>
</dbReference>
<dbReference type="InterPro" id="IPR052372">
    <property type="entry name" value="YpjD/HemX"/>
</dbReference>
<name>A0A8E3S849_9PAST</name>
<dbReference type="AlphaFoldDB" id="A0A8E3S849"/>
<dbReference type="GO" id="GO:0020037">
    <property type="term" value="F:heme binding"/>
    <property type="evidence" value="ECO:0007669"/>
    <property type="project" value="InterPro"/>
</dbReference>
<gene>
    <name evidence="1" type="ORF">CEP48_01090</name>
</gene>
<sequence length="266" mass="30150">MLWFVGVAIFAYLVSILSITPVLVKAQQGGREKPSKMRVFFVAWIAVLTHFASLYYLFFNVAGGDGQNFSLLNVASLVVAVVAMLMTLAIWWVNTLWFILPVVYILAILSLCFSVFIPTSFIKHLIENPGLLLHIFLSLVSYAVFLISMLYAIQLSWLDYNLKTKRTALSPVLPPLMRVEKQFFGLVWLAESLLTFALVSGAIYLPEFFFADQIQKAVFSFVAWIVFAILLYGHHLLHWRGKKVLIYMVSGMILLTFAYFGSRLGL</sequence>
<proteinExistence type="predicted"/>
<dbReference type="PANTHER" id="PTHR38034:SF1">
    <property type="entry name" value="INNER MEMBRANE PROTEIN YPJD"/>
    <property type="match status" value="1"/>
</dbReference>
<dbReference type="PANTHER" id="PTHR38034">
    <property type="entry name" value="INNER MEMBRANE PROTEIN YPJD"/>
    <property type="match status" value="1"/>
</dbReference>
<evidence type="ECO:0000313" key="2">
    <source>
        <dbReference type="Proteomes" id="UP000955338"/>
    </source>
</evidence>
<dbReference type="RefSeq" id="WP_261919812.1">
    <property type="nucleotide sequence ID" value="NZ_CP022011.1"/>
</dbReference>
<protein>
    <submittedName>
        <fullName evidence="1">ABC transporter permease</fullName>
    </submittedName>
</protein>